<gene>
    <name evidence="2" type="ORF">FOZ76_27210</name>
</gene>
<reference evidence="2 3" key="1">
    <citation type="submission" date="2019-07" db="EMBL/GenBank/DDBJ databases">
        <title>Qingshengfaniella alkalisoli gen. nov., sp. nov., isolated from saline soil.</title>
        <authorList>
            <person name="Xu L."/>
            <person name="Huang X.-X."/>
            <person name="Sun J.-Q."/>
        </authorList>
    </citation>
    <scope>NUCLEOTIDE SEQUENCE [LARGE SCALE GENOMIC DNA]</scope>
    <source>
        <strain evidence="2 3">DSM 27279</strain>
    </source>
</reference>
<feature type="signal peptide" evidence="1">
    <location>
        <begin position="1"/>
        <end position="39"/>
    </location>
</feature>
<dbReference type="InterPro" id="IPR011990">
    <property type="entry name" value="TPR-like_helical_dom_sf"/>
</dbReference>
<dbReference type="InterPro" id="IPR006311">
    <property type="entry name" value="TAT_signal"/>
</dbReference>
<evidence type="ECO:0000313" key="2">
    <source>
        <dbReference type="EMBL" id="TSH88277.1"/>
    </source>
</evidence>
<dbReference type="RefSeq" id="WP_143951444.1">
    <property type="nucleotide sequence ID" value="NZ_BAABMB010000001.1"/>
</dbReference>
<dbReference type="SUPFAM" id="SSF81901">
    <property type="entry name" value="HCP-like"/>
    <property type="match status" value="1"/>
</dbReference>
<accession>A0A556A5X8</accession>
<evidence type="ECO:0000256" key="1">
    <source>
        <dbReference type="SAM" id="SignalP"/>
    </source>
</evidence>
<dbReference type="AlphaFoldDB" id="A0A556A5X8"/>
<protein>
    <submittedName>
        <fullName evidence="2">Sel1 repeat family protein</fullName>
    </submittedName>
</protein>
<organism evidence="2 3">
    <name type="scientific">Verticiella sediminum</name>
    <dbReference type="NCBI Taxonomy" id="1247510"/>
    <lineage>
        <taxon>Bacteria</taxon>
        <taxon>Pseudomonadati</taxon>
        <taxon>Pseudomonadota</taxon>
        <taxon>Betaproteobacteria</taxon>
        <taxon>Burkholderiales</taxon>
        <taxon>Alcaligenaceae</taxon>
        <taxon>Verticiella</taxon>
    </lineage>
</organism>
<dbReference type="Gene3D" id="1.25.40.10">
    <property type="entry name" value="Tetratricopeptide repeat domain"/>
    <property type="match status" value="1"/>
</dbReference>
<sequence>MRKTPGPALFPRLRRARALHRAAAGAALLGAMTAGLGQAAALACAPGSPAQQYQLGVEAQSAADHAAVLAHWRAAAQGGDVRAQESLGLVLMAGPALPGLSPDDRCEAWRWSRAAADQGSAVGRHQWELLGRLQRSAGLPPCP</sequence>
<feature type="chain" id="PRO_5021889894" evidence="1">
    <location>
        <begin position="40"/>
        <end position="143"/>
    </location>
</feature>
<keyword evidence="3" id="KW-1185">Reference proteome</keyword>
<keyword evidence="1" id="KW-0732">Signal</keyword>
<dbReference type="Proteomes" id="UP000318405">
    <property type="component" value="Unassembled WGS sequence"/>
</dbReference>
<dbReference type="PROSITE" id="PS51318">
    <property type="entry name" value="TAT"/>
    <property type="match status" value="1"/>
</dbReference>
<comment type="caution">
    <text evidence="2">The sequence shown here is derived from an EMBL/GenBank/DDBJ whole genome shotgun (WGS) entry which is preliminary data.</text>
</comment>
<proteinExistence type="predicted"/>
<dbReference type="EMBL" id="VLTJ01000046">
    <property type="protein sequence ID" value="TSH88277.1"/>
    <property type="molecule type" value="Genomic_DNA"/>
</dbReference>
<name>A0A556A5X8_9BURK</name>
<evidence type="ECO:0000313" key="3">
    <source>
        <dbReference type="Proteomes" id="UP000318405"/>
    </source>
</evidence>
<dbReference type="OrthoDB" id="8663889at2"/>